<comment type="caution">
    <text evidence="1">The sequence shown here is derived from an EMBL/GenBank/DDBJ whole genome shotgun (WGS) entry which is preliminary data.</text>
</comment>
<sequence length="177" mass="20125">MFAVRATKYDPTKRDARGIFHINEWTSISDIGKTFDGKELTPEDYLQMEDAYIAAIFQLLEATGLSCLAIELLENKMGPDARRSLQQLDTWQLRKKLGAIAIEGELDLEGIELISRLSLREALWCKLKGDHATYVHFGWDYYMYLGTEREGACLGSPPSGMHFETLKSPYAQTFYEG</sequence>
<accession>A0A2S8FXP2</accession>
<reference evidence="1 2" key="1">
    <citation type="submission" date="2018-02" db="EMBL/GenBank/DDBJ databases">
        <title>Comparative genomes isolates from brazilian mangrove.</title>
        <authorList>
            <person name="Araujo J.E."/>
            <person name="Taketani R.G."/>
            <person name="Silva M.C.P."/>
            <person name="Loureco M.V."/>
            <person name="Andreote F.D."/>
        </authorList>
    </citation>
    <scope>NUCLEOTIDE SEQUENCE [LARGE SCALE GENOMIC DNA]</scope>
    <source>
        <strain evidence="1 2">HEX-2 MGV</strain>
    </source>
</reference>
<name>A0A2S8FXP2_9BACT</name>
<gene>
    <name evidence="1" type="ORF">C5Y96_07180</name>
</gene>
<dbReference type="EMBL" id="PUIA01000017">
    <property type="protein sequence ID" value="PQO36938.1"/>
    <property type="molecule type" value="Genomic_DNA"/>
</dbReference>
<evidence type="ECO:0000313" key="1">
    <source>
        <dbReference type="EMBL" id="PQO36938.1"/>
    </source>
</evidence>
<protein>
    <submittedName>
        <fullName evidence="1">Uncharacterized protein</fullName>
    </submittedName>
</protein>
<evidence type="ECO:0000313" key="2">
    <source>
        <dbReference type="Proteomes" id="UP000240009"/>
    </source>
</evidence>
<dbReference type="AlphaFoldDB" id="A0A2S8FXP2"/>
<organism evidence="1 2">
    <name type="scientific">Blastopirellula marina</name>
    <dbReference type="NCBI Taxonomy" id="124"/>
    <lineage>
        <taxon>Bacteria</taxon>
        <taxon>Pseudomonadati</taxon>
        <taxon>Planctomycetota</taxon>
        <taxon>Planctomycetia</taxon>
        <taxon>Pirellulales</taxon>
        <taxon>Pirellulaceae</taxon>
        <taxon>Blastopirellula</taxon>
    </lineage>
</organism>
<dbReference type="RefSeq" id="WP_105351411.1">
    <property type="nucleotide sequence ID" value="NZ_PUIA01000017.1"/>
</dbReference>
<dbReference type="OrthoDB" id="286090at2"/>
<dbReference type="Proteomes" id="UP000240009">
    <property type="component" value="Unassembled WGS sequence"/>
</dbReference>
<proteinExistence type="predicted"/>